<feature type="transmembrane region" description="Helical" evidence="10">
    <location>
        <begin position="456"/>
        <end position="474"/>
    </location>
</feature>
<dbReference type="PRINTS" id="PR00171">
    <property type="entry name" value="SUGRTRNSPORT"/>
</dbReference>
<dbReference type="FunFam" id="1.20.1250.20:FF:000115">
    <property type="entry name" value="High-affinity glucose transporter"/>
    <property type="match status" value="1"/>
</dbReference>
<dbReference type="GO" id="GO:0005886">
    <property type="term" value="C:plasma membrane"/>
    <property type="evidence" value="ECO:0007669"/>
    <property type="project" value="UniProtKB-ARBA"/>
</dbReference>
<dbReference type="InterPro" id="IPR020846">
    <property type="entry name" value="MFS_dom"/>
</dbReference>
<feature type="transmembrane region" description="Helical" evidence="10">
    <location>
        <begin position="321"/>
        <end position="343"/>
    </location>
</feature>
<dbReference type="SUPFAM" id="SSF103473">
    <property type="entry name" value="MFS general substrate transporter"/>
    <property type="match status" value="1"/>
</dbReference>
<feature type="transmembrane region" description="Helical" evidence="10">
    <location>
        <begin position="25"/>
        <end position="43"/>
    </location>
</feature>
<dbReference type="Pfam" id="PF00083">
    <property type="entry name" value="Sugar_tr"/>
    <property type="match status" value="1"/>
</dbReference>
<keyword evidence="6 10" id="KW-0472">Membrane</keyword>
<feature type="domain" description="Major facilitator superfamily (MFS) profile" evidence="11">
    <location>
        <begin position="30"/>
        <end position="478"/>
    </location>
</feature>
<dbReference type="GO" id="GO:0005351">
    <property type="term" value="F:carbohydrate:proton symporter activity"/>
    <property type="evidence" value="ECO:0007669"/>
    <property type="project" value="TreeGrafter"/>
</dbReference>
<comment type="catalytic activity">
    <reaction evidence="8">
        <text>myo-inositol(out) + H(+)(out) = myo-inositol(in) + H(+)(in)</text>
        <dbReference type="Rhea" id="RHEA:60364"/>
        <dbReference type="ChEBI" id="CHEBI:15378"/>
        <dbReference type="ChEBI" id="CHEBI:17268"/>
    </reaction>
</comment>
<gene>
    <name evidence="12" type="ORF">PPACK8108_LOCUS1103</name>
</gene>
<keyword evidence="7" id="KW-0325">Glycoprotein</keyword>
<feature type="transmembrane region" description="Helical" evidence="10">
    <location>
        <begin position="130"/>
        <end position="152"/>
    </location>
</feature>
<evidence type="ECO:0000256" key="4">
    <source>
        <dbReference type="ARBA" id="ARBA00022692"/>
    </source>
</evidence>
<dbReference type="InterPro" id="IPR003663">
    <property type="entry name" value="Sugar/inositol_transpt"/>
</dbReference>
<keyword evidence="13" id="KW-1185">Reference proteome</keyword>
<keyword evidence="5 10" id="KW-1133">Transmembrane helix</keyword>
<comment type="similarity">
    <text evidence="2 9">Belongs to the major facilitator superfamily. Sugar transporter (TC 2.A.1.1) family.</text>
</comment>
<dbReference type="NCBIfam" id="TIGR00879">
    <property type="entry name" value="SP"/>
    <property type="match status" value="1"/>
</dbReference>
<dbReference type="Proteomes" id="UP001153365">
    <property type="component" value="Unassembled WGS sequence"/>
</dbReference>
<accession>A0AAV0AGE8</accession>
<comment type="caution">
    <text evidence="12">The sequence shown here is derived from an EMBL/GenBank/DDBJ whole genome shotgun (WGS) entry which is preliminary data.</text>
</comment>
<evidence type="ECO:0000313" key="12">
    <source>
        <dbReference type="EMBL" id="CAH7666752.1"/>
    </source>
</evidence>
<dbReference type="EMBL" id="CALTRL010000148">
    <property type="protein sequence ID" value="CAH7666752.1"/>
    <property type="molecule type" value="Genomic_DNA"/>
</dbReference>
<feature type="transmembrane region" description="Helical" evidence="10">
    <location>
        <begin position="350"/>
        <end position="371"/>
    </location>
</feature>
<dbReference type="GO" id="GO:0010255">
    <property type="term" value="P:glucose mediated signaling pathway"/>
    <property type="evidence" value="ECO:0007669"/>
    <property type="project" value="UniProtKB-ARBA"/>
</dbReference>
<evidence type="ECO:0000256" key="2">
    <source>
        <dbReference type="ARBA" id="ARBA00010992"/>
    </source>
</evidence>
<evidence type="ECO:0000256" key="3">
    <source>
        <dbReference type="ARBA" id="ARBA00022448"/>
    </source>
</evidence>
<proteinExistence type="inferred from homology"/>
<dbReference type="InterPro" id="IPR036259">
    <property type="entry name" value="MFS_trans_sf"/>
</dbReference>
<dbReference type="InterPro" id="IPR005829">
    <property type="entry name" value="Sugar_transporter_CS"/>
</dbReference>
<organism evidence="12 13">
    <name type="scientific">Phakopsora pachyrhizi</name>
    <name type="common">Asian soybean rust disease fungus</name>
    <dbReference type="NCBI Taxonomy" id="170000"/>
    <lineage>
        <taxon>Eukaryota</taxon>
        <taxon>Fungi</taxon>
        <taxon>Dikarya</taxon>
        <taxon>Basidiomycota</taxon>
        <taxon>Pucciniomycotina</taxon>
        <taxon>Pucciniomycetes</taxon>
        <taxon>Pucciniales</taxon>
        <taxon>Phakopsoraceae</taxon>
        <taxon>Phakopsora</taxon>
    </lineage>
</organism>
<sequence>MSLEKGEKPKSISINSGDVDAKAKLMGLAMVTFAAFGGFLYGYDASYISGTKEIKNWLHTFGERDANGEYSLSTSNNSLVTSTLPVGTFAGALLAYPVGDILGRRWGIISSCAIFCVGVALQTASTTVPIFAVGRVFAGLGIGLTSCLVPMYQSECAPKWIRGAVVSCYQWAINIGLLVAAIVVQLTKDINNSGSYRIPLGLEFIWAFILSLGLFLLPESPKYLIFKGCEQEAKVSIGRLLSVPTDSHLVQEELDEVNESLKAERDLARSSYIDCFRSGPGKYRLRTLTGMSLQALQQLSGINFIIYFGTSFFKRSGINNAFLIAIIINLVIVVMALPGVWLVDKTGRRSLLLVGSAVMTLCEFIIAIIGVKVDSSEVTGQRTLVAFVCIYIGAFAATWGPIVWVVTSEIYPLAIRAKAMSISTASNWAWNFIIAYSTPYLVDSGPGKAGLNSKVFFIWGAFCASGFLFTFLFVPETKGLSLEQVDQLYKSDKKTKP</sequence>
<feature type="transmembrane region" description="Helical" evidence="10">
    <location>
        <begin position="419"/>
        <end position="436"/>
    </location>
</feature>
<keyword evidence="4 10" id="KW-0812">Transmembrane</keyword>
<dbReference type="InterPro" id="IPR005828">
    <property type="entry name" value="MFS_sugar_transport-like"/>
</dbReference>
<reference evidence="12" key="1">
    <citation type="submission" date="2022-06" db="EMBL/GenBank/DDBJ databases">
        <authorList>
            <consortium name="SYNGENTA / RWTH Aachen University"/>
        </authorList>
    </citation>
    <scope>NUCLEOTIDE SEQUENCE</scope>
</reference>
<evidence type="ECO:0000256" key="9">
    <source>
        <dbReference type="RuleBase" id="RU003346"/>
    </source>
</evidence>
<dbReference type="PROSITE" id="PS50850">
    <property type="entry name" value="MFS"/>
    <property type="match status" value="1"/>
</dbReference>
<feature type="transmembrane region" description="Helical" evidence="10">
    <location>
        <begin position="164"/>
        <end position="186"/>
    </location>
</feature>
<evidence type="ECO:0000256" key="1">
    <source>
        <dbReference type="ARBA" id="ARBA00004141"/>
    </source>
</evidence>
<dbReference type="Gene3D" id="1.20.1250.20">
    <property type="entry name" value="MFS general substrate transporter like domains"/>
    <property type="match status" value="1"/>
</dbReference>
<evidence type="ECO:0000313" key="13">
    <source>
        <dbReference type="Proteomes" id="UP001153365"/>
    </source>
</evidence>
<evidence type="ECO:0000256" key="7">
    <source>
        <dbReference type="ARBA" id="ARBA00023180"/>
    </source>
</evidence>
<evidence type="ECO:0000256" key="6">
    <source>
        <dbReference type="ARBA" id="ARBA00023136"/>
    </source>
</evidence>
<dbReference type="AlphaFoldDB" id="A0AAV0AGE8"/>
<protein>
    <submittedName>
        <fullName evidence="12">General substrate transporter</fullName>
    </submittedName>
</protein>
<name>A0AAV0AGE8_PHAPC</name>
<evidence type="ECO:0000259" key="11">
    <source>
        <dbReference type="PROSITE" id="PS50850"/>
    </source>
</evidence>
<evidence type="ECO:0000256" key="8">
    <source>
        <dbReference type="ARBA" id="ARBA00049119"/>
    </source>
</evidence>
<feature type="transmembrane region" description="Helical" evidence="10">
    <location>
        <begin position="79"/>
        <end position="99"/>
    </location>
</feature>
<dbReference type="PANTHER" id="PTHR48022:SF17">
    <property type="entry name" value="HEXOSE TRANSPORTER"/>
    <property type="match status" value="1"/>
</dbReference>
<dbReference type="GO" id="GO:0005536">
    <property type="term" value="F:D-glucose binding"/>
    <property type="evidence" value="ECO:0007669"/>
    <property type="project" value="UniProtKB-ARBA"/>
</dbReference>
<comment type="subcellular location">
    <subcellularLocation>
        <location evidence="1">Membrane</location>
        <topology evidence="1">Multi-pass membrane protein</topology>
    </subcellularLocation>
</comment>
<dbReference type="PROSITE" id="PS00217">
    <property type="entry name" value="SUGAR_TRANSPORT_2"/>
    <property type="match status" value="1"/>
</dbReference>
<feature type="transmembrane region" description="Helical" evidence="10">
    <location>
        <begin position="106"/>
        <end position="124"/>
    </location>
</feature>
<keyword evidence="3 9" id="KW-0813">Transport</keyword>
<feature type="transmembrane region" description="Helical" evidence="10">
    <location>
        <begin position="383"/>
        <end position="407"/>
    </location>
</feature>
<dbReference type="PANTHER" id="PTHR48022">
    <property type="entry name" value="PLASTIDIC GLUCOSE TRANSPORTER 4"/>
    <property type="match status" value="1"/>
</dbReference>
<dbReference type="CDD" id="cd17356">
    <property type="entry name" value="MFS_HXT"/>
    <property type="match status" value="1"/>
</dbReference>
<feature type="transmembrane region" description="Helical" evidence="10">
    <location>
        <begin position="198"/>
        <end position="217"/>
    </location>
</feature>
<evidence type="ECO:0000256" key="5">
    <source>
        <dbReference type="ARBA" id="ARBA00022989"/>
    </source>
</evidence>
<feature type="transmembrane region" description="Helical" evidence="10">
    <location>
        <begin position="287"/>
        <end position="309"/>
    </location>
</feature>
<evidence type="ECO:0000256" key="10">
    <source>
        <dbReference type="SAM" id="Phobius"/>
    </source>
</evidence>
<dbReference type="InterPro" id="IPR050360">
    <property type="entry name" value="MFS_Sugar_Transporters"/>
</dbReference>